<evidence type="ECO:0000256" key="3">
    <source>
        <dbReference type="SAM" id="SignalP"/>
    </source>
</evidence>
<reference evidence="5 6" key="1">
    <citation type="submission" date="2019-02" db="EMBL/GenBank/DDBJ databases">
        <title>Deep-cultivation of Planctomycetes and their phenomic and genomic characterization uncovers novel biology.</title>
        <authorList>
            <person name="Wiegand S."/>
            <person name="Jogler M."/>
            <person name="Boedeker C."/>
            <person name="Pinto D."/>
            <person name="Vollmers J."/>
            <person name="Rivas-Marin E."/>
            <person name="Kohn T."/>
            <person name="Peeters S.H."/>
            <person name="Heuer A."/>
            <person name="Rast P."/>
            <person name="Oberbeckmann S."/>
            <person name="Bunk B."/>
            <person name="Jeske O."/>
            <person name="Meyerdierks A."/>
            <person name="Storesund J.E."/>
            <person name="Kallscheuer N."/>
            <person name="Luecker S."/>
            <person name="Lage O.M."/>
            <person name="Pohl T."/>
            <person name="Merkel B.J."/>
            <person name="Hornburger P."/>
            <person name="Mueller R.-W."/>
            <person name="Bruemmer F."/>
            <person name="Labrenz M."/>
            <person name="Spormann A.M."/>
            <person name="Op den Camp H."/>
            <person name="Overmann J."/>
            <person name="Amann R."/>
            <person name="Jetten M.S.M."/>
            <person name="Mascher T."/>
            <person name="Medema M.H."/>
            <person name="Devos D.P."/>
            <person name="Kaster A.-K."/>
            <person name="Ovreas L."/>
            <person name="Rohde M."/>
            <person name="Galperin M.Y."/>
            <person name="Jogler C."/>
        </authorList>
    </citation>
    <scope>NUCLEOTIDE SEQUENCE [LARGE SCALE GENOMIC DNA]</scope>
    <source>
        <strain evidence="5 6">TBK1r</strain>
    </source>
</reference>
<feature type="chain" id="PRO_5046051390" evidence="3">
    <location>
        <begin position="25"/>
        <end position="440"/>
    </location>
</feature>
<feature type="signal peptide" evidence="3">
    <location>
        <begin position="1"/>
        <end position="24"/>
    </location>
</feature>
<keyword evidence="3" id="KW-0732">Signal</keyword>
<dbReference type="Gene3D" id="3.40.720.10">
    <property type="entry name" value="Alkaline Phosphatase, subunit A"/>
    <property type="match status" value="1"/>
</dbReference>
<keyword evidence="2 5" id="KW-0378">Hydrolase</keyword>
<dbReference type="InterPro" id="IPR000917">
    <property type="entry name" value="Sulfatase_N"/>
</dbReference>
<evidence type="ECO:0000256" key="2">
    <source>
        <dbReference type="ARBA" id="ARBA00022801"/>
    </source>
</evidence>
<dbReference type="PANTHER" id="PTHR42693">
    <property type="entry name" value="ARYLSULFATASE FAMILY MEMBER"/>
    <property type="match status" value="1"/>
</dbReference>
<dbReference type="GO" id="GO:0004065">
    <property type="term" value="F:arylsulfatase activity"/>
    <property type="evidence" value="ECO:0007669"/>
    <property type="project" value="UniProtKB-EC"/>
</dbReference>
<protein>
    <submittedName>
        <fullName evidence="5">Arylsulfatase</fullName>
        <ecNumber evidence="5">3.1.6.1</ecNumber>
    </submittedName>
</protein>
<evidence type="ECO:0000313" key="6">
    <source>
        <dbReference type="Proteomes" id="UP000318081"/>
    </source>
</evidence>
<evidence type="ECO:0000256" key="1">
    <source>
        <dbReference type="ARBA" id="ARBA00008779"/>
    </source>
</evidence>
<accession>A0ABX5XSZ1</accession>
<organism evidence="5 6">
    <name type="scientific">Stieleria magnilauensis</name>
    <dbReference type="NCBI Taxonomy" id="2527963"/>
    <lineage>
        <taxon>Bacteria</taxon>
        <taxon>Pseudomonadati</taxon>
        <taxon>Planctomycetota</taxon>
        <taxon>Planctomycetia</taxon>
        <taxon>Pirellulales</taxon>
        <taxon>Pirellulaceae</taxon>
        <taxon>Stieleria</taxon>
    </lineage>
</organism>
<dbReference type="Pfam" id="PF00884">
    <property type="entry name" value="Sulfatase"/>
    <property type="match status" value="1"/>
</dbReference>
<dbReference type="EMBL" id="CP036432">
    <property type="protein sequence ID" value="QDV84926.1"/>
    <property type="molecule type" value="Genomic_DNA"/>
</dbReference>
<dbReference type="Proteomes" id="UP000318081">
    <property type="component" value="Chromosome"/>
</dbReference>
<dbReference type="InterPro" id="IPR017850">
    <property type="entry name" value="Alkaline_phosphatase_core_sf"/>
</dbReference>
<evidence type="ECO:0000259" key="4">
    <source>
        <dbReference type="Pfam" id="PF00884"/>
    </source>
</evidence>
<comment type="similarity">
    <text evidence="1">Belongs to the sulfatase family.</text>
</comment>
<dbReference type="SUPFAM" id="SSF53649">
    <property type="entry name" value="Alkaline phosphatase-like"/>
    <property type="match status" value="1"/>
</dbReference>
<feature type="domain" description="Sulfatase N-terminal" evidence="4">
    <location>
        <begin position="29"/>
        <end position="346"/>
    </location>
</feature>
<evidence type="ECO:0000313" key="5">
    <source>
        <dbReference type="EMBL" id="QDV84926.1"/>
    </source>
</evidence>
<name>A0ABX5XSZ1_9BACT</name>
<gene>
    <name evidence="5" type="primary">atsA_43</name>
    <name evidence="5" type="ORF">TBK1r_38780</name>
</gene>
<sequence length="440" mass="49503">MITMKSLLATVLVLLIPLMSPSNATASKPNILLIMADDVGCDAIGCYGGQSHPTPHIDALARGGMQFSHAYSMPVCHPSRVCLMTGRYPFRFGAEGMKWGDFPEAAEGISIGDRMKQAGYATAVAGKWQLCMMKNDLQHPRRVGFDSWCLFGWHEGGRYHDPLIYQNGQRREDTLSKYGPDLYVEFLIDFMRQSRRDGKPFFAYYPMALCHDVTDDLKGRHVAPYKDGRWMTYAEMISSMDDMVGRLVAALEQMEIRDETLILFTTDNGTPAASYLSVDADGKMARPKVFSIRNGEVVPGGKGKHDDTGTRVPLIANWPGHVRAGTQTDQMVDLTDYLPTVADVAGLEDEDVFRDGISFAPPLFGDARKRQRDWIYSEHRGKRSIRSPQFRLHDDGRFFDLITDPNERQPLSIDDLPHEANQAHARLQRRLNELKTPADR</sequence>
<proteinExistence type="inferred from homology"/>
<dbReference type="EC" id="3.1.6.1" evidence="5"/>
<dbReference type="InterPro" id="IPR050738">
    <property type="entry name" value="Sulfatase"/>
</dbReference>
<dbReference type="CDD" id="cd16151">
    <property type="entry name" value="sulfatase_like"/>
    <property type="match status" value="1"/>
</dbReference>
<dbReference type="PANTHER" id="PTHR42693:SF53">
    <property type="entry name" value="ENDO-4-O-SULFATASE"/>
    <property type="match status" value="1"/>
</dbReference>
<keyword evidence="6" id="KW-1185">Reference proteome</keyword>